<dbReference type="InterPro" id="IPR004616">
    <property type="entry name" value="Leu/Phe-tRNA_Trfase"/>
</dbReference>
<gene>
    <name evidence="4 6" type="primary">aat</name>
    <name evidence="6" type="ORF">ACFP57_07140</name>
</gene>
<name>A0ABW1X4G7_9ACTN</name>
<keyword evidence="7" id="KW-1185">Reference proteome</keyword>
<dbReference type="EC" id="2.3.2.6" evidence="4"/>
<evidence type="ECO:0000313" key="6">
    <source>
        <dbReference type="EMBL" id="MFC6396761.1"/>
    </source>
</evidence>
<accession>A0ABW1X4G7</accession>
<comment type="similarity">
    <text evidence="4">Belongs to the L/F-transferase family.</text>
</comment>
<dbReference type="Gene3D" id="3.30.70.3550">
    <property type="entry name" value="Leucyl/phenylalanyl-tRNA-protein transferase, N-terminal domain"/>
    <property type="match status" value="1"/>
</dbReference>
<dbReference type="GO" id="GO:0008914">
    <property type="term" value="F:leucyl-tRNA--protein transferase activity"/>
    <property type="evidence" value="ECO:0007669"/>
    <property type="project" value="UniProtKB-EC"/>
</dbReference>
<dbReference type="HAMAP" id="MF_00688">
    <property type="entry name" value="Leu_Phe_trans"/>
    <property type="match status" value="1"/>
</dbReference>
<dbReference type="InterPro" id="IPR042221">
    <property type="entry name" value="Leu/Phe-tRNA_Trfase_N"/>
</dbReference>
<dbReference type="Gene3D" id="3.40.630.70">
    <property type="entry name" value="Leucyl/phenylalanyl-tRNA-protein transferase, C-terminal domain"/>
    <property type="match status" value="1"/>
</dbReference>
<dbReference type="SUPFAM" id="SSF55729">
    <property type="entry name" value="Acyl-CoA N-acyltransferases (Nat)"/>
    <property type="match status" value="1"/>
</dbReference>
<evidence type="ECO:0000256" key="3">
    <source>
        <dbReference type="ARBA" id="ARBA00023315"/>
    </source>
</evidence>
<keyword evidence="2 4" id="KW-0808">Transferase</keyword>
<feature type="region of interest" description="Disordered" evidence="5">
    <location>
        <begin position="218"/>
        <end position="239"/>
    </location>
</feature>
<comment type="subcellular location">
    <subcellularLocation>
        <location evidence="4">Cytoplasm</location>
    </subcellularLocation>
</comment>
<comment type="catalytic activity">
    <reaction evidence="4">
        <text>N-terminal L-arginyl-[protein] + L-leucyl-tRNA(Leu) = N-terminal L-leucyl-L-arginyl-[protein] + tRNA(Leu) + H(+)</text>
        <dbReference type="Rhea" id="RHEA:50416"/>
        <dbReference type="Rhea" id="RHEA-COMP:9613"/>
        <dbReference type="Rhea" id="RHEA-COMP:9622"/>
        <dbReference type="Rhea" id="RHEA-COMP:12672"/>
        <dbReference type="Rhea" id="RHEA-COMP:12673"/>
        <dbReference type="ChEBI" id="CHEBI:15378"/>
        <dbReference type="ChEBI" id="CHEBI:64719"/>
        <dbReference type="ChEBI" id="CHEBI:78442"/>
        <dbReference type="ChEBI" id="CHEBI:78494"/>
        <dbReference type="ChEBI" id="CHEBI:133044"/>
        <dbReference type="EC" id="2.3.2.6"/>
    </reaction>
</comment>
<keyword evidence="3 4" id="KW-0012">Acyltransferase</keyword>
<dbReference type="InterPro" id="IPR042203">
    <property type="entry name" value="Leu/Phe-tRNA_Trfase_C"/>
</dbReference>
<comment type="function">
    <text evidence="4">Functions in the N-end rule pathway of protein degradation where it conjugates Leu, Phe and, less efficiently, Met from aminoacyl-tRNAs to the N-termini of proteins containing an N-terminal arginine or lysine.</text>
</comment>
<evidence type="ECO:0000256" key="1">
    <source>
        <dbReference type="ARBA" id="ARBA00022490"/>
    </source>
</evidence>
<dbReference type="PANTHER" id="PTHR30098">
    <property type="entry name" value="LEUCYL/PHENYLALANYL-TRNA--PROTEIN TRANSFERASE"/>
    <property type="match status" value="1"/>
</dbReference>
<protein>
    <recommendedName>
        <fullName evidence="4">Leucyl/phenylalanyl-tRNA--protein transferase</fullName>
        <ecNumber evidence="4">2.3.2.6</ecNumber>
    </recommendedName>
    <alternativeName>
        <fullName evidence="4">L/F-transferase</fullName>
    </alternativeName>
    <alternativeName>
        <fullName evidence="4">Leucyltransferase</fullName>
    </alternativeName>
    <alternativeName>
        <fullName evidence="4">Phenyalanyltransferase</fullName>
    </alternativeName>
</protein>
<comment type="caution">
    <text evidence="6">The sequence shown here is derived from an EMBL/GenBank/DDBJ whole genome shotgun (WGS) entry which is preliminary data.</text>
</comment>
<dbReference type="NCBIfam" id="TIGR00667">
    <property type="entry name" value="aat"/>
    <property type="match status" value="1"/>
</dbReference>
<dbReference type="Proteomes" id="UP001596266">
    <property type="component" value="Unassembled WGS sequence"/>
</dbReference>
<sequence>MLAKVFGDESEWPEQDLIGFSAEFDAQLAVAAYCSGVFPMPLHETGFDGEMGWWSPVFRGVLPLDGLRVPRSLRKSSRRYTTTIDAAFGLVLERCADPGREHGWIDDDIRRVYRQLHEEGIAHSVETWDAEGRLVGGLYGIAIGGLFAGESMFHDPVLGRDASKVALMRLVEVLDDGNPDRLLDVQWQTGHLASLGVVEVERPTYLFLLERALDQPPVEWPEPPTTMCEPVEVEGAPDA</sequence>
<keyword evidence="1 4" id="KW-0963">Cytoplasm</keyword>
<organism evidence="6 7">
    <name type="scientific">Luteococcus sanguinis</name>
    <dbReference type="NCBI Taxonomy" id="174038"/>
    <lineage>
        <taxon>Bacteria</taxon>
        <taxon>Bacillati</taxon>
        <taxon>Actinomycetota</taxon>
        <taxon>Actinomycetes</taxon>
        <taxon>Propionibacteriales</taxon>
        <taxon>Propionibacteriaceae</taxon>
        <taxon>Luteococcus</taxon>
    </lineage>
</organism>
<reference evidence="7" key="1">
    <citation type="journal article" date="2019" name="Int. J. Syst. Evol. Microbiol.">
        <title>The Global Catalogue of Microorganisms (GCM) 10K type strain sequencing project: providing services to taxonomists for standard genome sequencing and annotation.</title>
        <authorList>
            <consortium name="The Broad Institute Genomics Platform"/>
            <consortium name="The Broad Institute Genome Sequencing Center for Infectious Disease"/>
            <person name="Wu L."/>
            <person name="Ma J."/>
        </authorList>
    </citation>
    <scope>NUCLEOTIDE SEQUENCE [LARGE SCALE GENOMIC DNA]</scope>
    <source>
        <strain evidence="7">CGMCC 1.15277</strain>
    </source>
</reference>
<evidence type="ECO:0000256" key="4">
    <source>
        <dbReference type="HAMAP-Rule" id="MF_00688"/>
    </source>
</evidence>
<proteinExistence type="inferred from homology"/>
<dbReference type="InterPro" id="IPR016181">
    <property type="entry name" value="Acyl_CoA_acyltransferase"/>
</dbReference>
<evidence type="ECO:0000313" key="7">
    <source>
        <dbReference type="Proteomes" id="UP001596266"/>
    </source>
</evidence>
<dbReference type="PANTHER" id="PTHR30098:SF2">
    <property type="entry name" value="LEUCYL_PHENYLALANYL-TRNA--PROTEIN TRANSFERASE"/>
    <property type="match status" value="1"/>
</dbReference>
<evidence type="ECO:0000256" key="5">
    <source>
        <dbReference type="SAM" id="MobiDB-lite"/>
    </source>
</evidence>
<comment type="catalytic activity">
    <reaction evidence="4">
        <text>N-terminal L-lysyl-[protein] + L-leucyl-tRNA(Leu) = N-terminal L-leucyl-L-lysyl-[protein] + tRNA(Leu) + H(+)</text>
        <dbReference type="Rhea" id="RHEA:12340"/>
        <dbReference type="Rhea" id="RHEA-COMP:9613"/>
        <dbReference type="Rhea" id="RHEA-COMP:9622"/>
        <dbReference type="Rhea" id="RHEA-COMP:12670"/>
        <dbReference type="Rhea" id="RHEA-COMP:12671"/>
        <dbReference type="ChEBI" id="CHEBI:15378"/>
        <dbReference type="ChEBI" id="CHEBI:65249"/>
        <dbReference type="ChEBI" id="CHEBI:78442"/>
        <dbReference type="ChEBI" id="CHEBI:78494"/>
        <dbReference type="ChEBI" id="CHEBI:133043"/>
        <dbReference type="EC" id="2.3.2.6"/>
    </reaction>
</comment>
<comment type="catalytic activity">
    <reaction evidence="4">
        <text>L-phenylalanyl-tRNA(Phe) + an N-terminal L-alpha-aminoacyl-[protein] = an N-terminal L-phenylalanyl-L-alpha-aminoacyl-[protein] + tRNA(Phe)</text>
        <dbReference type="Rhea" id="RHEA:43632"/>
        <dbReference type="Rhea" id="RHEA-COMP:9668"/>
        <dbReference type="Rhea" id="RHEA-COMP:9699"/>
        <dbReference type="Rhea" id="RHEA-COMP:10636"/>
        <dbReference type="Rhea" id="RHEA-COMP:10637"/>
        <dbReference type="ChEBI" id="CHEBI:78442"/>
        <dbReference type="ChEBI" id="CHEBI:78531"/>
        <dbReference type="ChEBI" id="CHEBI:78597"/>
        <dbReference type="ChEBI" id="CHEBI:83561"/>
        <dbReference type="EC" id="2.3.2.6"/>
    </reaction>
</comment>
<dbReference type="RefSeq" id="WP_343884240.1">
    <property type="nucleotide sequence ID" value="NZ_BAAAKI010000001.1"/>
</dbReference>
<evidence type="ECO:0000256" key="2">
    <source>
        <dbReference type="ARBA" id="ARBA00022679"/>
    </source>
</evidence>
<dbReference type="Pfam" id="PF03588">
    <property type="entry name" value="Leu_Phe_trans"/>
    <property type="match status" value="1"/>
</dbReference>
<dbReference type="EMBL" id="JBHSUA010000015">
    <property type="protein sequence ID" value="MFC6396761.1"/>
    <property type="molecule type" value="Genomic_DNA"/>
</dbReference>